<dbReference type="PANTHER" id="PTHR45967:SF29">
    <property type="entry name" value="BZIP DOMAIN-CONTAINING PROTEIN"/>
    <property type="match status" value="1"/>
</dbReference>
<evidence type="ECO:0000256" key="6">
    <source>
        <dbReference type="ARBA" id="ARBA00023242"/>
    </source>
</evidence>
<name>A0A9W3DEW1_RAPSA</name>
<feature type="compositionally biased region" description="Polar residues" evidence="7">
    <location>
        <begin position="214"/>
        <end position="225"/>
    </location>
</feature>
<keyword evidence="3" id="KW-0805">Transcription regulation</keyword>
<dbReference type="OrthoDB" id="1642657at2759"/>
<dbReference type="GO" id="GO:0005634">
    <property type="term" value="C:nucleus"/>
    <property type="evidence" value="ECO:0007669"/>
    <property type="project" value="UniProtKB-SubCell"/>
</dbReference>
<evidence type="ECO:0000259" key="8">
    <source>
        <dbReference type="PROSITE" id="PS50217"/>
    </source>
</evidence>
<organism evidence="9 10">
    <name type="scientific">Raphanus sativus</name>
    <name type="common">Radish</name>
    <name type="synonym">Raphanus raphanistrum var. sativus</name>
    <dbReference type="NCBI Taxonomy" id="3726"/>
    <lineage>
        <taxon>Eukaryota</taxon>
        <taxon>Viridiplantae</taxon>
        <taxon>Streptophyta</taxon>
        <taxon>Embryophyta</taxon>
        <taxon>Tracheophyta</taxon>
        <taxon>Spermatophyta</taxon>
        <taxon>Magnoliopsida</taxon>
        <taxon>eudicotyledons</taxon>
        <taxon>Gunneridae</taxon>
        <taxon>Pentapetalae</taxon>
        <taxon>rosids</taxon>
        <taxon>malvids</taxon>
        <taxon>Brassicales</taxon>
        <taxon>Brassicaceae</taxon>
        <taxon>Brassiceae</taxon>
        <taxon>Raphanus</taxon>
    </lineage>
</organism>
<evidence type="ECO:0000256" key="2">
    <source>
        <dbReference type="ARBA" id="ARBA00007163"/>
    </source>
</evidence>
<dbReference type="PANTHER" id="PTHR45967">
    <property type="entry name" value="G-BOX-BINDING FACTOR 3-RELATED"/>
    <property type="match status" value="1"/>
</dbReference>
<dbReference type="RefSeq" id="XP_056862365.1">
    <property type="nucleotide sequence ID" value="XM_057006385.1"/>
</dbReference>
<evidence type="ECO:0000256" key="4">
    <source>
        <dbReference type="ARBA" id="ARBA00023125"/>
    </source>
</evidence>
<feature type="compositionally biased region" description="Basic and acidic residues" evidence="7">
    <location>
        <begin position="157"/>
        <end position="177"/>
    </location>
</feature>
<protein>
    <submittedName>
        <fullName evidence="10">BZIP transcription factor 16-like</fullName>
    </submittedName>
</protein>
<feature type="region of interest" description="Disordered" evidence="7">
    <location>
        <begin position="27"/>
        <end position="61"/>
    </location>
</feature>
<dbReference type="InterPro" id="IPR045314">
    <property type="entry name" value="bZIP_plant_GBF1"/>
</dbReference>
<dbReference type="GO" id="GO:0003700">
    <property type="term" value="F:DNA-binding transcription factor activity"/>
    <property type="evidence" value="ECO:0007669"/>
    <property type="project" value="InterPro"/>
</dbReference>
<feature type="compositionally biased region" description="Basic and acidic residues" evidence="7">
    <location>
        <begin position="299"/>
        <end position="308"/>
    </location>
</feature>
<feature type="compositionally biased region" description="Polar residues" evidence="7">
    <location>
        <begin position="181"/>
        <end position="199"/>
    </location>
</feature>
<evidence type="ECO:0000256" key="1">
    <source>
        <dbReference type="ARBA" id="ARBA00004123"/>
    </source>
</evidence>
<reference evidence="10" key="2">
    <citation type="submission" date="2025-08" db="UniProtKB">
        <authorList>
            <consortium name="RefSeq"/>
        </authorList>
    </citation>
    <scope>IDENTIFICATION</scope>
    <source>
        <tissue evidence="10">Leaf</tissue>
    </source>
</reference>
<dbReference type="Pfam" id="PF16596">
    <property type="entry name" value="MFMR_assoc"/>
    <property type="match status" value="1"/>
</dbReference>
<dbReference type="AlphaFoldDB" id="A0A9W3DEW1"/>
<dbReference type="KEGG" id="rsz:108845363"/>
<dbReference type="InterPro" id="IPR004827">
    <property type="entry name" value="bZIP"/>
</dbReference>
<keyword evidence="4" id="KW-0238">DNA-binding</keyword>
<feature type="compositionally biased region" description="Basic and acidic residues" evidence="7">
    <location>
        <begin position="28"/>
        <end position="39"/>
    </location>
</feature>
<reference evidence="9" key="1">
    <citation type="journal article" date="2019" name="Database">
        <title>The radish genome database (RadishGD): an integrated information resource for radish genomics.</title>
        <authorList>
            <person name="Yu H.J."/>
            <person name="Baek S."/>
            <person name="Lee Y.J."/>
            <person name="Cho A."/>
            <person name="Mun J.H."/>
        </authorList>
    </citation>
    <scope>NUCLEOTIDE SEQUENCE [LARGE SCALE GENOMIC DNA]</scope>
    <source>
        <strain evidence="9">cv. WK10039</strain>
    </source>
</reference>
<dbReference type="Gene3D" id="1.20.5.170">
    <property type="match status" value="1"/>
</dbReference>
<dbReference type="CDD" id="cd14702">
    <property type="entry name" value="bZIP_plant_GBF1"/>
    <property type="match status" value="1"/>
</dbReference>
<feature type="compositionally biased region" description="Low complexity" evidence="7">
    <location>
        <begin position="40"/>
        <end position="53"/>
    </location>
</feature>
<keyword evidence="9" id="KW-1185">Reference proteome</keyword>
<dbReference type="GeneID" id="108845363"/>
<dbReference type="InterPro" id="IPR046347">
    <property type="entry name" value="bZIP_sf"/>
</dbReference>
<keyword evidence="5" id="KW-0804">Transcription</keyword>
<dbReference type="SMART" id="SM00338">
    <property type="entry name" value="BRLZ"/>
    <property type="match status" value="1"/>
</dbReference>
<accession>A0A9W3DEW1</accession>
<evidence type="ECO:0000313" key="9">
    <source>
        <dbReference type="Proteomes" id="UP000504610"/>
    </source>
</evidence>
<dbReference type="PROSITE" id="PS50217">
    <property type="entry name" value="BZIP"/>
    <property type="match status" value="1"/>
</dbReference>
<dbReference type="InterPro" id="IPR012900">
    <property type="entry name" value="MFMR"/>
</dbReference>
<comment type="similarity">
    <text evidence="2">Belongs to the bZIP family.</text>
</comment>
<keyword evidence="6" id="KW-0539">Nucleus</keyword>
<dbReference type="GO" id="GO:0000976">
    <property type="term" value="F:transcription cis-regulatory region binding"/>
    <property type="evidence" value="ECO:0007669"/>
    <property type="project" value="UniProtKB-ARBA"/>
</dbReference>
<feature type="region of interest" description="Disordered" evidence="7">
    <location>
        <begin position="140"/>
        <end position="308"/>
    </location>
</feature>
<dbReference type="Pfam" id="PF00170">
    <property type="entry name" value="bZIP_1"/>
    <property type="match status" value="1"/>
</dbReference>
<evidence type="ECO:0000256" key="3">
    <source>
        <dbReference type="ARBA" id="ARBA00023015"/>
    </source>
</evidence>
<feature type="domain" description="BZIP" evidence="8">
    <location>
        <begin position="290"/>
        <end position="353"/>
    </location>
</feature>
<gene>
    <name evidence="10" type="primary">LOC108845363</name>
</gene>
<dbReference type="Pfam" id="PF07777">
    <property type="entry name" value="MFMR"/>
    <property type="match status" value="1"/>
</dbReference>
<dbReference type="SUPFAM" id="SSF57959">
    <property type="entry name" value="Leucine zipper domain"/>
    <property type="match status" value="1"/>
</dbReference>
<evidence type="ECO:0000313" key="10">
    <source>
        <dbReference type="RefSeq" id="XP_056862365.1"/>
    </source>
</evidence>
<feature type="compositionally biased region" description="Polar residues" evidence="7">
    <location>
        <begin position="233"/>
        <end position="260"/>
    </location>
</feature>
<evidence type="ECO:0000256" key="7">
    <source>
        <dbReference type="SAM" id="MobiDB-lite"/>
    </source>
</evidence>
<dbReference type="Proteomes" id="UP000504610">
    <property type="component" value="Chromosome 3"/>
</dbReference>
<comment type="subcellular location">
    <subcellularLocation>
        <location evidence="1">Nucleus</location>
    </subcellularLocation>
</comment>
<sequence length="391" mass="42441">MIPLSVNLAGSSHWLFSKLVSVVITSSEMEKSSTEKEPKQPSSSAAPPSSQEPTSAVSAGMATPDWSGFQAYSPMPPHGFVASSPQPHPYMWGPQHMMMPPYGTPPHPYVKMYLPGGMYPHPSMPPGSYPYSPYAMPSPKNGMTKASGHSSGGGTEGDSKRSAVKEKLPIRRSERILNMKTGKNNGTGENSETSANEAYSKSEESASDGLSEGSDANYQNDSGSEQDSKDASSESGGSANGPRNGSAGSSTPLPPVSQNMPVMPKTAAGAPTSAAPIPGMHRKVYQDEREVKRQRRKQTNREAAERSRLRKQAEFDELAKHTEVLNAENASLRAEMNRLKRQREELTSENNSLKVQLLSFPPLEGINIKMEKDDQEPDTYQTVFTETKFVM</sequence>
<evidence type="ECO:0000256" key="5">
    <source>
        <dbReference type="ARBA" id="ARBA00023163"/>
    </source>
</evidence>
<dbReference type="InterPro" id="IPR044827">
    <property type="entry name" value="GBF-like"/>
</dbReference>
<proteinExistence type="inferred from homology"/>